<dbReference type="AlphaFoldDB" id="A0A5B7EL20"/>
<comment type="caution">
    <text evidence="1">The sequence shown here is derived from an EMBL/GenBank/DDBJ whole genome shotgun (WGS) entry which is preliminary data.</text>
</comment>
<accession>A0A5B7EL20</accession>
<gene>
    <name evidence="1" type="ORF">E2C01_027401</name>
</gene>
<name>A0A5B7EL20_PORTR</name>
<evidence type="ECO:0000313" key="2">
    <source>
        <dbReference type="Proteomes" id="UP000324222"/>
    </source>
</evidence>
<proteinExistence type="predicted"/>
<reference evidence="1 2" key="1">
    <citation type="submission" date="2019-05" db="EMBL/GenBank/DDBJ databases">
        <title>Another draft genome of Portunus trituberculatus and its Hox gene families provides insights of decapod evolution.</title>
        <authorList>
            <person name="Jeong J.-H."/>
            <person name="Song I."/>
            <person name="Kim S."/>
            <person name="Choi T."/>
            <person name="Kim D."/>
            <person name="Ryu S."/>
            <person name="Kim W."/>
        </authorList>
    </citation>
    <scope>NUCLEOTIDE SEQUENCE [LARGE SCALE GENOMIC DNA]</scope>
    <source>
        <tissue evidence="1">Muscle</tissue>
    </source>
</reference>
<sequence length="174" mass="19137">MLNHLTTITSASLPPHPASLCFTTTFPCYTLPHHFTTTLPCIASLTTIRCLIPIASSLTLPHLVSPLWQSSPDPIPFPLTFSSLLLTPPPLLLPPFIFPYMSLIYSTITPFYSSIFLSPPSSFPFPSSLTVSLPYFTTPLCTLSLKPLLIFQETTSFPSLPSLSFTVLVTLFPF</sequence>
<dbReference type="EMBL" id="VSRR010002966">
    <property type="protein sequence ID" value="MPC34028.1"/>
    <property type="molecule type" value="Genomic_DNA"/>
</dbReference>
<dbReference type="Proteomes" id="UP000324222">
    <property type="component" value="Unassembled WGS sequence"/>
</dbReference>
<organism evidence="1 2">
    <name type="scientific">Portunus trituberculatus</name>
    <name type="common">Swimming crab</name>
    <name type="synonym">Neptunus trituberculatus</name>
    <dbReference type="NCBI Taxonomy" id="210409"/>
    <lineage>
        <taxon>Eukaryota</taxon>
        <taxon>Metazoa</taxon>
        <taxon>Ecdysozoa</taxon>
        <taxon>Arthropoda</taxon>
        <taxon>Crustacea</taxon>
        <taxon>Multicrustacea</taxon>
        <taxon>Malacostraca</taxon>
        <taxon>Eumalacostraca</taxon>
        <taxon>Eucarida</taxon>
        <taxon>Decapoda</taxon>
        <taxon>Pleocyemata</taxon>
        <taxon>Brachyura</taxon>
        <taxon>Eubrachyura</taxon>
        <taxon>Portunoidea</taxon>
        <taxon>Portunidae</taxon>
        <taxon>Portuninae</taxon>
        <taxon>Portunus</taxon>
    </lineage>
</organism>
<protein>
    <submittedName>
        <fullName evidence="1">Uncharacterized protein</fullName>
    </submittedName>
</protein>
<evidence type="ECO:0000313" key="1">
    <source>
        <dbReference type="EMBL" id="MPC34028.1"/>
    </source>
</evidence>
<keyword evidence="2" id="KW-1185">Reference proteome</keyword>